<evidence type="ECO:0000256" key="3">
    <source>
        <dbReference type="ARBA" id="ARBA00022490"/>
    </source>
</evidence>
<keyword evidence="4" id="KW-0132">Cell division</keyword>
<evidence type="ECO:0000256" key="4">
    <source>
        <dbReference type="ARBA" id="ARBA00022618"/>
    </source>
</evidence>
<dbReference type="Pfam" id="PF00275">
    <property type="entry name" value="EPSP_synthase"/>
    <property type="match status" value="1"/>
</dbReference>
<dbReference type="AlphaFoldDB" id="A9U7S5"/>
<name>A9U7S5_PHYPA</name>
<dbReference type="GO" id="GO:0008760">
    <property type="term" value="F:UDP-N-acetylglucosamine 1-carboxyvinyltransferase activity"/>
    <property type="evidence" value="ECO:0007669"/>
    <property type="project" value="UniProtKB-EC"/>
</dbReference>
<organism>
    <name type="scientific">Physcomitrium patens</name>
    <name type="common">Spreading-leaved earth moss</name>
    <name type="synonym">Physcomitrella patens</name>
    <dbReference type="NCBI Taxonomy" id="3218"/>
    <lineage>
        <taxon>Eukaryota</taxon>
        <taxon>Viridiplantae</taxon>
        <taxon>Streptophyta</taxon>
        <taxon>Embryophyta</taxon>
        <taxon>Bryophyta</taxon>
        <taxon>Bryophytina</taxon>
        <taxon>Bryopsida</taxon>
        <taxon>Funariidae</taxon>
        <taxon>Funariales</taxon>
        <taxon>Funariaceae</taxon>
        <taxon>Physcomitrium</taxon>
    </lineage>
</organism>
<feature type="domain" description="Enolpyruvate transferase" evidence="15">
    <location>
        <begin position="22"/>
        <end position="110"/>
    </location>
</feature>
<keyword evidence="9" id="KW-0961">Cell wall biogenesis/degradation</keyword>
<accession>A9U7S5</accession>
<feature type="non-terminal residue" evidence="16">
    <location>
        <position position="118"/>
    </location>
</feature>
<evidence type="ECO:0000256" key="13">
    <source>
        <dbReference type="ARBA" id="ARBA00042842"/>
    </source>
</evidence>
<dbReference type="InterPro" id="IPR001986">
    <property type="entry name" value="Enolpyruvate_Tfrase_dom"/>
</dbReference>
<gene>
    <name evidence="16" type="ORF">PHYPADRAFT_104038</name>
</gene>
<dbReference type="InterPro" id="IPR013792">
    <property type="entry name" value="RNA3'P_cycl/enolpyr_Trfase_a/b"/>
</dbReference>
<dbReference type="GO" id="GO:0071555">
    <property type="term" value="P:cell wall organization"/>
    <property type="evidence" value="ECO:0007669"/>
    <property type="project" value="UniProtKB-KW"/>
</dbReference>
<evidence type="ECO:0000259" key="15">
    <source>
        <dbReference type="Pfam" id="PF00275"/>
    </source>
</evidence>
<dbReference type="HOGENOM" id="CLU_2079117_0_0_1"/>
<dbReference type="GO" id="GO:0008360">
    <property type="term" value="P:regulation of cell shape"/>
    <property type="evidence" value="ECO:0007669"/>
    <property type="project" value="UniProtKB-KW"/>
</dbReference>
<dbReference type="GO" id="GO:0005737">
    <property type="term" value="C:cytoplasm"/>
    <property type="evidence" value="ECO:0007669"/>
    <property type="project" value="UniProtKB-SubCell"/>
</dbReference>
<dbReference type="EMBL" id="DS546638">
    <property type="protein sequence ID" value="EDQ48278.1"/>
    <property type="molecule type" value="Genomic_DNA"/>
</dbReference>
<evidence type="ECO:0000256" key="14">
    <source>
        <dbReference type="ARBA" id="ARBA00047527"/>
    </source>
</evidence>
<evidence type="ECO:0000313" key="16">
    <source>
        <dbReference type="EMBL" id="EDQ48278.1"/>
    </source>
</evidence>
<dbReference type="SUPFAM" id="SSF55205">
    <property type="entry name" value="EPT/RTPC-like"/>
    <property type="match status" value="1"/>
</dbReference>
<comment type="catalytic activity">
    <reaction evidence="14">
        <text>phosphoenolpyruvate + UDP-N-acetyl-alpha-D-glucosamine = UDP-N-acetyl-3-O-(1-carboxyvinyl)-alpha-D-glucosamine + phosphate</text>
        <dbReference type="Rhea" id="RHEA:18681"/>
        <dbReference type="ChEBI" id="CHEBI:43474"/>
        <dbReference type="ChEBI" id="CHEBI:57705"/>
        <dbReference type="ChEBI" id="CHEBI:58702"/>
        <dbReference type="ChEBI" id="CHEBI:68483"/>
        <dbReference type="EC" id="2.5.1.7"/>
    </reaction>
</comment>
<dbReference type="InterPro" id="IPR036968">
    <property type="entry name" value="Enolpyruvate_Tfrase_sf"/>
</dbReference>
<dbReference type="PANTHER" id="PTHR43783:SF2">
    <property type="entry name" value="UDP-N-ACETYLGLUCOSAMINE 1-CARBOXYVINYLTRANSFERASE 2"/>
    <property type="match status" value="1"/>
</dbReference>
<dbReference type="Gene3D" id="3.65.10.10">
    <property type="entry name" value="Enolpyruvate transferase domain"/>
    <property type="match status" value="1"/>
</dbReference>
<comment type="pathway">
    <text evidence="2">Cell wall biogenesis; peptidoglycan biosynthesis.</text>
</comment>
<evidence type="ECO:0000256" key="9">
    <source>
        <dbReference type="ARBA" id="ARBA00023316"/>
    </source>
</evidence>
<evidence type="ECO:0000256" key="7">
    <source>
        <dbReference type="ARBA" id="ARBA00022984"/>
    </source>
</evidence>
<evidence type="ECO:0000256" key="11">
    <source>
        <dbReference type="ARBA" id="ARBA00039108"/>
    </source>
</evidence>
<evidence type="ECO:0000256" key="1">
    <source>
        <dbReference type="ARBA" id="ARBA00004496"/>
    </source>
</evidence>
<dbReference type="InterPro" id="IPR050068">
    <property type="entry name" value="MurA_subfamily"/>
</dbReference>
<comment type="subcellular location">
    <subcellularLocation>
        <location evidence="1">Cytoplasm</location>
    </subcellularLocation>
</comment>
<keyword evidence="3" id="KW-0963">Cytoplasm</keyword>
<dbReference type="GO" id="GO:0051301">
    <property type="term" value="P:cell division"/>
    <property type="evidence" value="ECO:0007669"/>
    <property type="project" value="UniProtKB-KW"/>
</dbReference>
<dbReference type="EC" id="2.5.1.7" evidence="11"/>
<keyword evidence="8" id="KW-0131">Cell cycle</keyword>
<keyword evidence="5" id="KW-0808">Transferase</keyword>
<evidence type="ECO:0000256" key="5">
    <source>
        <dbReference type="ARBA" id="ARBA00022679"/>
    </source>
</evidence>
<reference evidence="16" key="1">
    <citation type="journal article" date="2008" name="Science">
        <title>The Physcomitrella genome reveals evolutionary insights into the conquest of land by plants.</title>
        <authorList>
            <person name="Rensing S."/>
            <person name="Lang D."/>
            <person name="Zimmer A."/>
            <person name="Terry A."/>
            <person name="Salamov A."/>
            <person name="Shapiro H."/>
            <person name="Nishiyama T."/>
            <person name="Perroud P.-F."/>
            <person name="Lindquist E."/>
            <person name="Kamisugi Y."/>
            <person name="Tanahashi T."/>
            <person name="Sakakibara K."/>
            <person name="Fujita T."/>
            <person name="Oishi K."/>
            <person name="Shin-I T."/>
            <person name="Kuroki Y."/>
            <person name="Toyoda A."/>
            <person name="Suzuki Y."/>
            <person name="Hashimoto A."/>
            <person name="Yamaguchi K."/>
            <person name="Sugano A."/>
            <person name="Kohara Y."/>
            <person name="Fujiyama A."/>
            <person name="Anterola A."/>
            <person name="Aoki S."/>
            <person name="Ashton N."/>
            <person name="Barbazuk W.B."/>
            <person name="Barker E."/>
            <person name="Bennetzen J."/>
            <person name="Bezanilla M."/>
            <person name="Blankenship R."/>
            <person name="Cho S.H."/>
            <person name="Dutcher S."/>
            <person name="Estelle M."/>
            <person name="Fawcett J.A."/>
            <person name="Gundlach H."/>
            <person name="Hanada K."/>
            <person name="Heyl A."/>
            <person name="Hicks K.A."/>
            <person name="Hugh J."/>
            <person name="Lohr M."/>
            <person name="Mayer K."/>
            <person name="Melkozernov A."/>
            <person name="Murata T."/>
            <person name="Nelson D."/>
            <person name="Pils B."/>
            <person name="Prigge M."/>
            <person name="Reiss B."/>
            <person name="Renner T."/>
            <person name="Rombauts S."/>
            <person name="Rushton P."/>
            <person name="Sanderfoot A."/>
            <person name="Schween G."/>
            <person name="Shiu S.-H."/>
            <person name="Stueber K."/>
            <person name="Theodoulou F.L."/>
            <person name="Tu H."/>
            <person name="Van de Peer Y."/>
            <person name="Verrier P.J."/>
            <person name="Waters E."/>
            <person name="Wood A."/>
            <person name="Yang L."/>
            <person name="Cove D."/>
            <person name="Cuming A."/>
            <person name="Hasebe M."/>
            <person name="Lucas S."/>
            <person name="Mishler D.B."/>
            <person name="Reski R."/>
            <person name="Grigoriev I."/>
            <person name="Quatrano R.S."/>
            <person name="Boore J.L."/>
        </authorList>
    </citation>
    <scope>NUCLEOTIDE SEQUENCE [LARGE SCALE GENOMIC DNA]</scope>
</reference>
<evidence type="ECO:0000256" key="6">
    <source>
        <dbReference type="ARBA" id="ARBA00022960"/>
    </source>
</evidence>
<comment type="similarity">
    <text evidence="10">Belongs to the EPSP synthase family. MurA subfamily.</text>
</comment>
<sequence length="118" mass="12674">MIVPDQKLYRNGGVRMRWLEVKQRGPLDGSVIIPGSKNSSLALIAAAVLGDTPTILEGIPDINDIRAIGEIGSRIGLQVSKNDDGHFVVDSSRIHSSVLDQALTSSFRASYYLIGGLL</sequence>
<protein>
    <recommendedName>
        <fullName evidence="12">UDP-N-acetylglucosamine 1-carboxyvinyltransferase</fullName>
        <ecNumber evidence="11">2.5.1.7</ecNumber>
    </recommendedName>
    <alternativeName>
        <fullName evidence="13">UDP-N-acetylglucosamine enolpyruvyl transferase</fullName>
    </alternativeName>
</protein>
<evidence type="ECO:0000256" key="8">
    <source>
        <dbReference type="ARBA" id="ARBA00023306"/>
    </source>
</evidence>
<keyword evidence="7" id="KW-0573">Peptidoglycan synthesis</keyword>
<evidence type="ECO:0000256" key="10">
    <source>
        <dbReference type="ARBA" id="ARBA00038367"/>
    </source>
</evidence>
<keyword evidence="6" id="KW-0133">Cell shape</keyword>
<evidence type="ECO:0000256" key="12">
    <source>
        <dbReference type="ARBA" id="ARBA00039754"/>
    </source>
</evidence>
<evidence type="ECO:0000256" key="2">
    <source>
        <dbReference type="ARBA" id="ARBA00004752"/>
    </source>
</evidence>
<dbReference type="PANTHER" id="PTHR43783">
    <property type="entry name" value="UDP-N-ACETYLGLUCOSAMINE 1-CARBOXYVINYLTRANSFERASE"/>
    <property type="match status" value="1"/>
</dbReference>
<proteinExistence type="inferred from homology"/>